<gene>
    <name evidence="1" type="ORF">Tci_505856</name>
</gene>
<dbReference type="CDD" id="cd00303">
    <property type="entry name" value="retropepsin_like"/>
    <property type="match status" value="1"/>
</dbReference>
<proteinExistence type="predicted"/>
<dbReference type="Gene3D" id="2.40.70.10">
    <property type="entry name" value="Acid Proteases"/>
    <property type="match status" value="1"/>
</dbReference>
<dbReference type="SUPFAM" id="SSF50630">
    <property type="entry name" value="Acid proteases"/>
    <property type="match status" value="1"/>
</dbReference>
<dbReference type="Pfam" id="PF08284">
    <property type="entry name" value="RVP_2"/>
    <property type="match status" value="1"/>
</dbReference>
<dbReference type="PANTHER" id="PTHR15503:SF45">
    <property type="entry name" value="RNA-DIRECTED DNA POLYMERASE HOMOLOG"/>
    <property type="match status" value="1"/>
</dbReference>
<dbReference type="InterPro" id="IPR021109">
    <property type="entry name" value="Peptidase_aspartic_dom_sf"/>
</dbReference>
<comment type="caution">
    <text evidence="1">The sequence shown here is derived from an EMBL/GenBank/DDBJ whole genome shotgun (WGS) entry which is preliminary data.</text>
</comment>
<evidence type="ECO:0008006" key="2">
    <source>
        <dbReference type="Google" id="ProtNLM"/>
    </source>
</evidence>
<organism evidence="1">
    <name type="scientific">Tanacetum cinerariifolium</name>
    <name type="common">Dalmatian daisy</name>
    <name type="synonym">Chrysanthemum cinerariifolium</name>
    <dbReference type="NCBI Taxonomy" id="118510"/>
    <lineage>
        <taxon>Eukaryota</taxon>
        <taxon>Viridiplantae</taxon>
        <taxon>Streptophyta</taxon>
        <taxon>Embryophyta</taxon>
        <taxon>Tracheophyta</taxon>
        <taxon>Spermatophyta</taxon>
        <taxon>Magnoliopsida</taxon>
        <taxon>eudicotyledons</taxon>
        <taxon>Gunneridae</taxon>
        <taxon>Pentapetalae</taxon>
        <taxon>asterids</taxon>
        <taxon>campanulids</taxon>
        <taxon>Asterales</taxon>
        <taxon>Asteraceae</taxon>
        <taxon>Asteroideae</taxon>
        <taxon>Anthemideae</taxon>
        <taxon>Anthemidinae</taxon>
        <taxon>Tanacetum</taxon>
    </lineage>
</organism>
<dbReference type="InterPro" id="IPR032567">
    <property type="entry name" value="RTL1-rel"/>
</dbReference>
<dbReference type="EMBL" id="BKCJ010267133">
    <property type="protein sequence ID" value="GEZ33883.1"/>
    <property type="molecule type" value="Genomic_DNA"/>
</dbReference>
<accession>A0A699I8M1</accession>
<protein>
    <recommendedName>
        <fullName evidence="2">Reverse transcriptase domain-containing protein</fullName>
    </recommendedName>
</protein>
<dbReference type="AlphaFoldDB" id="A0A699I8M1"/>
<evidence type="ECO:0000313" key="1">
    <source>
        <dbReference type="EMBL" id="GEZ33883.1"/>
    </source>
</evidence>
<sequence>MLVDALLQHEVEGQVNKMVEKVRGQEIKQEVVGMANGLAEVAKEVVKMAKKVIRVVKEVVKATEQMVVEFIACNPKEYDGKGGARVYTHWIEKIESVQDISGCGENQKTRGREAAVGITWEDFKTLAREELCPNNEMQKLETVFWCQAMVEAGHDAYTNRFNELARLFPHLVTLENKRNERNEALKKIFKKRANNKEPSRDGNARDDNKIYRMRRAFATTTNPVRMEYTSNEPKCTKACFECGGMEHYKEACHRLNRALRPQGNHQNHVMVGEGRQVCGKNGNQAHGRAFMMGAGDAHQDPNIVMGTFTLDNHYATTLFDFGADYSFVSTTFMTLLDIEPNNFGFSYEIKIASSQLVEINEIIRGCKLKIKGCIFDIDLISFEYSSFNMIVGMDWLSRHKAESFCYEKIVRIPLPNEKNTQSLIRTTRRKGETF</sequence>
<name>A0A699I8M1_TANCI</name>
<reference evidence="1" key="1">
    <citation type="journal article" date="2019" name="Sci. Rep.">
        <title>Draft genome of Tanacetum cinerariifolium, the natural source of mosquito coil.</title>
        <authorList>
            <person name="Yamashiro T."/>
            <person name="Shiraishi A."/>
            <person name="Satake H."/>
            <person name="Nakayama K."/>
        </authorList>
    </citation>
    <scope>NUCLEOTIDE SEQUENCE</scope>
</reference>
<dbReference type="PANTHER" id="PTHR15503">
    <property type="entry name" value="LDOC1 RELATED"/>
    <property type="match status" value="1"/>
</dbReference>